<protein>
    <submittedName>
        <fullName evidence="1">Uncharacterized protein</fullName>
    </submittedName>
</protein>
<proteinExistence type="predicted"/>
<comment type="caution">
    <text evidence="1">The sequence shown here is derived from an EMBL/GenBank/DDBJ whole genome shotgun (WGS) entry which is preliminary data.</text>
</comment>
<reference evidence="1 2" key="1">
    <citation type="journal article" date="2024" name="BMC Biol.">
        <title>Comparative genomics of Ascetosporea gives new insight into the evolutionary basis for animal parasitism in Rhizaria.</title>
        <authorList>
            <person name="Hiltunen Thoren M."/>
            <person name="Onut-Brannstrom I."/>
            <person name="Alfjorden A."/>
            <person name="Peckova H."/>
            <person name="Swords F."/>
            <person name="Hooper C."/>
            <person name="Holzer A.S."/>
            <person name="Bass D."/>
            <person name="Burki F."/>
        </authorList>
    </citation>
    <scope>NUCLEOTIDE SEQUENCE [LARGE SCALE GENOMIC DNA]</scope>
    <source>
        <strain evidence="1">20-A016</strain>
    </source>
</reference>
<dbReference type="EMBL" id="JBDODL010001628">
    <property type="protein sequence ID" value="MES1921683.1"/>
    <property type="molecule type" value="Genomic_DNA"/>
</dbReference>
<accession>A0ABV2AQI9</accession>
<evidence type="ECO:0000313" key="2">
    <source>
        <dbReference type="Proteomes" id="UP001439008"/>
    </source>
</evidence>
<name>A0ABV2AQI9_9EUKA</name>
<dbReference type="Proteomes" id="UP001439008">
    <property type="component" value="Unassembled WGS sequence"/>
</dbReference>
<organism evidence="1 2">
    <name type="scientific">Bonamia ostreae</name>
    <dbReference type="NCBI Taxonomy" id="126728"/>
    <lineage>
        <taxon>Eukaryota</taxon>
        <taxon>Sar</taxon>
        <taxon>Rhizaria</taxon>
        <taxon>Endomyxa</taxon>
        <taxon>Ascetosporea</taxon>
        <taxon>Haplosporida</taxon>
        <taxon>Bonamia</taxon>
    </lineage>
</organism>
<gene>
    <name evidence="1" type="ORF">MHBO_003214</name>
</gene>
<sequence>MNITDSDHCQKAPPLSDITCLNMYCKLPSRNKSTGKADELVATAGSRYRIQRLLMGHAVTRQGNTFTRRALRY</sequence>
<keyword evidence="2" id="KW-1185">Reference proteome</keyword>
<evidence type="ECO:0000313" key="1">
    <source>
        <dbReference type="EMBL" id="MES1921683.1"/>
    </source>
</evidence>